<feature type="compositionally biased region" description="Polar residues" evidence="1">
    <location>
        <begin position="868"/>
        <end position="881"/>
    </location>
</feature>
<dbReference type="InParanoid" id="A0A1E7EIW7"/>
<dbReference type="PANTHER" id="PTHR12460:SF0">
    <property type="entry name" value="CID DOMAIN-CONTAINING PROTEIN-RELATED"/>
    <property type="match status" value="1"/>
</dbReference>
<evidence type="ECO:0000313" key="3">
    <source>
        <dbReference type="Proteomes" id="UP000095751"/>
    </source>
</evidence>
<feature type="compositionally biased region" description="Basic residues" evidence="1">
    <location>
        <begin position="1124"/>
        <end position="1135"/>
    </location>
</feature>
<feature type="compositionally biased region" description="Low complexity" evidence="1">
    <location>
        <begin position="212"/>
        <end position="230"/>
    </location>
</feature>
<dbReference type="GO" id="GO:0000993">
    <property type="term" value="F:RNA polymerase II complex binding"/>
    <property type="evidence" value="ECO:0007669"/>
    <property type="project" value="TreeGrafter"/>
</dbReference>
<dbReference type="AlphaFoldDB" id="A0A1E7EIW7"/>
<sequence>MEVDDDDDDCSICISCCTCSSASTTDVSWVGSILHDFAIVITDKKTKQVRKNRGGSFRNGICYNNSHVDLTNSPPPSPSSSVEFVRVTPPSIGSVIYDDCTGTDTNQDLSTCDFIKSIRDRRRIQSTMARSKKKNDSAIDSDTEFDIYDIDSDDCQDDDNALPLTNEDAFNNIFRGATTLPPRIRNKPQRHCASPTPPLTSKKKNTKKKKPAPLVNSSRTNQSNNNNNTSKMKKRTRKSSNASIAPAPLSSVAPLSSLATNVLPVQLPGQLSTSGPNDACTATTSVHDPTTGSFPAATTTGASMSTVGPSGTTTAGTTTVVAPTTTTASVSTTAGTTTVVAPTTTTTASVSTTTTTTSAVAVVTPSKDPSQFVLDPVEAQEFHGATDDRSIPIGDFLRKMQKTVNIYGDDTDMIKGLTSNTNKHETAKLQIEARFFASLQTNETLKHLSKYVKDPLSHIDTMIRQLYIFCRGVITRDNYEILNTCLVWFSKSFVKLAFVGVDLTDECTLVRAQYQPNTVAKSFRCLFAVFKSNQVMFSLAKDFLGKGGFCSWWKRNFGVCEEIDTTYGHKPNEATWDVNFRLKRLACHEDPLHPFQVFDALMNVINYPNYIRVLIEEIKVCCCLRAAKEPAYIVRDNWEFFTITEGHFKGTPACRLKSDHSGQKNKALTISNHTAIDNLKNVQHLPILKTNKKFDTYTMIKRQLFEFLPSDDHIIGPARIFRKEASGKQIKAWKSEMGEGCTWRANPNPSMVIGENQYSPICVSLATDLGYTNPKTNTGQGNRKAGISLIGNSGCGPTTMLGATRHSTLETAAGTYHESNMEDQLRAGLAVQGTTASQITGDKPRCSSVPIPLQQPCPFDTNTIHSPSSFDGTIDSTTRPTSFARVDSLNGPIINRGRSKSVGDPPPKLDYDMTDEELNLFIEERKQLQRPAPIKPVLQQDHQQPIRRATDADRSIDDQIRLLQQQKQVNRPVESPLQHQQVVHRQPYQPPLQLQQEAHRQPYQRAAPVQRSYPSPEQQQYHRRQSYQRRPDAQYHSRDAYHASDAYHAPSPPHHRAGRSHDAIEDQIQSLRRRQREEQSYPPQLSPPPQQYYHAPARAHDAIEDQIQSLRRQQQREDQSYHPIRVKSPPRRQQHHHFDPYDPYDAAPQQACRSDRPPQQEPIYQQSTSHSTSHVARMSYSPDQGKQMEYTVSHQVTQRPPQQFARLPPPSGSESYHQQRLQYEENPPQPRYEPIANPLVLLARFHVLFTGYDYALAGEVLHAVFSCGSELAWAFI</sequence>
<dbReference type="GO" id="GO:0031124">
    <property type="term" value="P:mRNA 3'-end processing"/>
    <property type="evidence" value="ECO:0007669"/>
    <property type="project" value="TreeGrafter"/>
</dbReference>
<evidence type="ECO:0000256" key="1">
    <source>
        <dbReference type="SAM" id="MobiDB-lite"/>
    </source>
</evidence>
<dbReference type="PANTHER" id="PTHR12460">
    <property type="entry name" value="CYCLIN-DEPENDENT KINASE INHIBITOR-RELATED PROTEIN"/>
    <property type="match status" value="1"/>
</dbReference>
<feature type="region of interest" description="Disordered" evidence="1">
    <location>
        <begin position="269"/>
        <end position="318"/>
    </location>
</feature>
<gene>
    <name evidence="2" type="ORF">FRACYDRAFT_257976</name>
</gene>
<feature type="region of interest" description="Disordered" evidence="1">
    <location>
        <begin position="178"/>
        <end position="247"/>
    </location>
</feature>
<protein>
    <submittedName>
        <fullName evidence="2">Uncharacterized protein</fullName>
    </submittedName>
</protein>
<feature type="region of interest" description="Disordered" evidence="1">
    <location>
        <begin position="868"/>
        <end position="908"/>
    </location>
</feature>
<feature type="region of interest" description="Disordered" evidence="1">
    <location>
        <begin position="931"/>
        <end position="952"/>
    </location>
</feature>
<dbReference type="EMBL" id="KV784457">
    <property type="protein sequence ID" value="OEU05832.1"/>
    <property type="molecule type" value="Genomic_DNA"/>
</dbReference>
<feature type="region of interest" description="Disordered" evidence="1">
    <location>
        <begin position="995"/>
        <end position="1037"/>
    </location>
</feature>
<name>A0A1E7EIW7_9STRA</name>
<accession>A0A1E7EIW7</accession>
<keyword evidence="3" id="KW-1185">Reference proteome</keyword>
<feature type="compositionally biased region" description="Polar residues" evidence="1">
    <location>
        <begin position="269"/>
        <end position="304"/>
    </location>
</feature>
<organism evidence="2 3">
    <name type="scientific">Fragilariopsis cylindrus CCMP1102</name>
    <dbReference type="NCBI Taxonomy" id="635003"/>
    <lineage>
        <taxon>Eukaryota</taxon>
        <taxon>Sar</taxon>
        <taxon>Stramenopiles</taxon>
        <taxon>Ochrophyta</taxon>
        <taxon>Bacillariophyta</taxon>
        <taxon>Bacillariophyceae</taxon>
        <taxon>Bacillariophycidae</taxon>
        <taxon>Bacillariales</taxon>
        <taxon>Bacillariaceae</taxon>
        <taxon>Fragilariopsis</taxon>
    </lineage>
</organism>
<feature type="region of interest" description="Disordered" evidence="1">
    <location>
        <begin position="1109"/>
        <end position="1230"/>
    </location>
</feature>
<dbReference type="Proteomes" id="UP000095751">
    <property type="component" value="Unassembled WGS sequence"/>
</dbReference>
<feature type="compositionally biased region" description="Basic residues" evidence="1">
    <location>
        <begin position="201"/>
        <end position="211"/>
    </location>
</feature>
<feature type="compositionally biased region" description="Polar residues" evidence="1">
    <location>
        <begin position="1190"/>
        <end position="1201"/>
    </location>
</feature>
<evidence type="ECO:0000313" key="2">
    <source>
        <dbReference type="EMBL" id="OEU05832.1"/>
    </source>
</evidence>
<dbReference type="KEGG" id="fcy:FRACYDRAFT_257976"/>
<proteinExistence type="predicted"/>
<reference evidence="2 3" key="1">
    <citation type="submission" date="2016-09" db="EMBL/GenBank/DDBJ databases">
        <title>Extensive genetic diversity and differential bi-allelic expression allows diatom success in the polar Southern Ocean.</title>
        <authorList>
            <consortium name="DOE Joint Genome Institute"/>
            <person name="Mock T."/>
            <person name="Otillar R.P."/>
            <person name="Strauss J."/>
            <person name="Dupont C."/>
            <person name="Frickenhaus S."/>
            <person name="Maumus F."/>
            <person name="Mcmullan M."/>
            <person name="Sanges R."/>
            <person name="Schmutz J."/>
            <person name="Toseland A."/>
            <person name="Valas R."/>
            <person name="Veluchamy A."/>
            <person name="Ward B.J."/>
            <person name="Allen A."/>
            <person name="Barry K."/>
            <person name="Falciatore A."/>
            <person name="Ferrante M."/>
            <person name="Fortunato A.E."/>
            <person name="Gloeckner G."/>
            <person name="Gruber A."/>
            <person name="Hipkin R."/>
            <person name="Janech M."/>
            <person name="Kroth P."/>
            <person name="Leese F."/>
            <person name="Lindquist E."/>
            <person name="Lyon B.R."/>
            <person name="Martin J."/>
            <person name="Mayer C."/>
            <person name="Parker M."/>
            <person name="Quesneville H."/>
            <person name="Raymond J."/>
            <person name="Uhlig C."/>
            <person name="Valentin K.U."/>
            <person name="Worden A.Z."/>
            <person name="Armbrust E.V."/>
            <person name="Bowler C."/>
            <person name="Green B."/>
            <person name="Moulton V."/>
            <person name="Van Oosterhout C."/>
            <person name="Grigoriev I."/>
        </authorList>
    </citation>
    <scope>NUCLEOTIDE SEQUENCE [LARGE SCALE GENOMIC DNA]</scope>
    <source>
        <strain evidence="2 3">CCMP1102</strain>
    </source>
</reference>
<feature type="compositionally biased region" description="Polar residues" evidence="1">
    <location>
        <begin position="1212"/>
        <end position="1221"/>
    </location>
</feature>
<feature type="compositionally biased region" description="Low complexity" evidence="1">
    <location>
        <begin position="305"/>
        <end position="318"/>
    </location>
</feature>
<feature type="region of interest" description="Disordered" evidence="1">
    <location>
        <begin position="1072"/>
        <end position="1092"/>
    </location>
</feature>
<feature type="compositionally biased region" description="Polar residues" evidence="1">
    <location>
        <begin position="1162"/>
        <end position="1174"/>
    </location>
</feature>